<proteinExistence type="predicted"/>
<keyword evidence="3" id="KW-1185">Reference proteome</keyword>
<reference evidence="2 3" key="1">
    <citation type="submission" date="2020-07" db="EMBL/GenBank/DDBJ databases">
        <title>Complete genome and description of Selenomonas timonensis sp. nov., a new bacterium isolated from a gingivitis subject.</title>
        <authorList>
            <person name="Antezack A."/>
        </authorList>
    </citation>
    <scope>NUCLEOTIDE SEQUENCE [LARGE SCALE GENOMIC DNA]</scope>
    <source>
        <strain evidence="2 3">Marseille-Q3039</strain>
    </source>
</reference>
<dbReference type="Pfam" id="PF14192">
    <property type="entry name" value="DUF4314"/>
    <property type="match status" value="1"/>
</dbReference>
<accession>A0A7G7VI32</accession>
<dbReference type="InterPro" id="IPR025463">
    <property type="entry name" value="DUF4314"/>
</dbReference>
<sequence length="78" mass="8443">MRFPSKEQIAALRKRYPNGAKVELLGMDDPQAPPMGTRGEVLGVDDAGQLLVRWETGSSLSLISGVDSFRIVQKGGRS</sequence>
<dbReference type="KEGG" id="stim:H1B31_07775"/>
<evidence type="ECO:0000313" key="3">
    <source>
        <dbReference type="Proteomes" id="UP000515480"/>
    </source>
</evidence>
<dbReference type="Proteomes" id="UP000515480">
    <property type="component" value="Chromosome"/>
</dbReference>
<protein>
    <submittedName>
        <fullName evidence="2">DUF4314 domain-containing protein</fullName>
    </submittedName>
</protein>
<dbReference type="EMBL" id="CP060204">
    <property type="protein sequence ID" value="QNH53775.1"/>
    <property type="molecule type" value="Genomic_DNA"/>
</dbReference>
<name>A0A7G7VI32_9FIRM</name>
<dbReference type="RefSeq" id="WP_185979899.1">
    <property type="nucleotide sequence ID" value="NZ_CP060204.1"/>
</dbReference>
<feature type="domain" description="DUF4314" evidence="1">
    <location>
        <begin position="6"/>
        <end position="72"/>
    </location>
</feature>
<gene>
    <name evidence="2" type="ORF">H1B31_07775</name>
</gene>
<organism evidence="2 3">
    <name type="scientific">Selenomonas timonae</name>
    <dbReference type="NCBI Taxonomy" id="2754044"/>
    <lineage>
        <taxon>Bacteria</taxon>
        <taxon>Bacillati</taxon>
        <taxon>Bacillota</taxon>
        <taxon>Negativicutes</taxon>
        <taxon>Selenomonadales</taxon>
        <taxon>Selenomonadaceae</taxon>
        <taxon>Selenomonas</taxon>
    </lineage>
</organism>
<evidence type="ECO:0000313" key="2">
    <source>
        <dbReference type="EMBL" id="QNH53775.1"/>
    </source>
</evidence>
<dbReference type="AlphaFoldDB" id="A0A7G7VI32"/>
<evidence type="ECO:0000259" key="1">
    <source>
        <dbReference type="Pfam" id="PF14192"/>
    </source>
</evidence>